<evidence type="ECO:0008006" key="5">
    <source>
        <dbReference type="Google" id="ProtNLM"/>
    </source>
</evidence>
<organism evidence="3 4">
    <name type="scientific">Cladophialophora immunda</name>
    <dbReference type="NCBI Taxonomy" id="569365"/>
    <lineage>
        <taxon>Eukaryota</taxon>
        <taxon>Fungi</taxon>
        <taxon>Dikarya</taxon>
        <taxon>Ascomycota</taxon>
        <taxon>Pezizomycotina</taxon>
        <taxon>Eurotiomycetes</taxon>
        <taxon>Chaetothyriomycetidae</taxon>
        <taxon>Chaetothyriales</taxon>
        <taxon>Herpotrichiellaceae</taxon>
        <taxon>Cladophialophora</taxon>
    </lineage>
</organism>
<dbReference type="RefSeq" id="XP_016244093.1">
    <property type="nucleotide sequence ID" value="XM_016399531.1"/>
</dbReference>
<dbReference type="OrthoDB" id="5280838at2759"/>
<keyword evidence="4" id="KW-1185">Reference proteome</keyword>
<reference evidence="3 4" key="1">
    <citation type="submission" date="2015-01" db="EMBL/GenBank/DDBJ databases">
        <title>The Genome Sequence of Cladophialophora immunda CBS83496.</title>
        <authorList>
            <consortium name="The Broad Institute Genomics Platform"/>
            <person name="Cuomo C."/>
            <person name="de Hoog S."/>
            <person name="Gorbushina A."/>
            <person name="Stielow B."/>
            <person name="Teixiera M."/>
            <person name="Abouelleil A."/>
            <person name="Chapman S.B."/>
            <person name="Priest M."/>
            <person name="Young S.K."/>
            <person name="Wortman J."/>
            <person name="Nusbaum C."/>
            <person name="Birren B."/>
        </authorList>
    </citation>
    <scope>NUCLEOTIDE SEQUENCE [LARGE SCALE GENOMIC DNA]</scope>
    <source>
        <strain evidence="3 4">CBS 83496</strain>
    </source>
</reference>
<proteinExistence type="predicted"/>
<feature type="compositionally biased region" description="Pro residues" evidence="2">
    <location>
        <begin position="489"/>
        <end position="505"/>
    </location>
</feature>
<name>A0A0D2AG56_9EURO</name>
<protein>
    <recommendedName>
        <fullName evidence="5">BTB domain-containing protein</fullName>
    </recommendedName>
</protein>
<evidence type="ECO:0000313" key="4">
    <source>
        <dbReference type="Proteomes" id="UP000054466"/>
    </source>
</evidence>
<dbReference type="VEuPathDB" id="FungiDB:PV07_12043"/>
<evidence type="ECO:0000256" key="1">
    <source>
        <dbReference type="SAM" id="Coils"/>
    </source>
</evidence>
<feature type="coiled-coil region" evidence="1">
    <location>
        <begin position="389"/>
        <end position="416"/>
    </location>
</feature>
<feature type="region of interest" description="Disordered" evidence="2">
    <location>
        <begin position="147"/>
        <end position="178"/>
    </location>
</feature>
<dbReference type="EMBL" id="KN847046">
    <property type="protein sequence ID" value="KIW23877.1"/>
    <property type="molecule type" value="Genomic_DNA"/>
</dbReference>
<dbReference type="HOGENOM" id="CLU_024519_1_0_1"/>
<accession>A0A0D2AG56</accession>
<feature type="compositionally biased region" description="Polar residues" evidence="2">
    <location>
        <begin position="1"/>
        <end position="21"/>
    </location>
</feature>
<dbReference type="AlphaFoldDB" id="A0A0D2AG56"/>
<gene>
    <name evidence="3" type="ORF">PV07_12043</name>
</gene>
<feature type="compositionally biased region" description="Pro residues" evidence="2">
    <location>
        <begin position="160"/>
        <end position="173"/>
    </location>
</feature>
<dbReference type="STRING" id="569365.A0A0D2AG56"/>
<evidence type="ECO:0000313" key="3">
    <source>
        <dbReference type="EMBL" id="KIW23877.1"/>
    </source>
</evidence>
<dbReference type="PANTHER" id="PTHR38119">
    <property type="entry name" value="BTB DOMAIN-CONTAINING PROTEIN-RELATED"/>
    <property type="match status" value="1"/>
</dbReference>
<dbReference type="PANTHER" id="PTHR38119:SF1">
    <property type="entry name" value="BTB DOMAIN-CONTAINING PROTEIN"/>
    <property type="match status" value="1"/>
</dbReference>
<feature type="region of interest" description="Disordered" evidence="2">
    <location>
        <begin position="120"/>
        <end position="139"/>
    </location>
</feature>
<dbReference type="GeneID" id="27351237"/>
<feature type="compositionally biased region" description="Low complexity" evidence="2">
    <location>
        <begin position="38"/>
        <end position="53"/>
    </location>
</feature>
<feature type="region of interest" description="Disordered" evidence="2">
    <location>
        <begin position="1"/>
        <end position="74"/>
    </location>
</feature>
<sequence length="608" mass="67267">MNQQFALQAPSHSVQQASRTSALPMVSRAEVVDHPHSRSLSQSRAASSVVSRTSRSRHHNRGRSHYGGSSHVPQNEFPFFSQTGDVEIVIACDGQEKRYLLHSFTLAQFSGFFQASTSEEWSRGQSQQQGGHNVTSVSRPDQALSVIGEESSQISSTPGPSVPAPSPAPPAPAPSQRRRWRFELDWEEVEEDDEPILVQKTPEGCLFSAAAAPAPAPALSPPERPRHQPIHSSFFRSMANLALSHHGPATQSSAQLAVAVPDPCLTNPLLRDYDNLFRIFYNYAPVLNSSNIASAYSECKALLSLADMYDALSVVGPRIDHHLLRFSSRLFKQIAKYPPSYLKLGYLARSRIIFSEALTHVVGQWPAALPYIKPPNHSGAGYEVPQSVIDLIEDKVDELEELKQRVETKLFRLTLTTTRGERVNPANDYLGWLAVSLWRQWLAENTAPEIRGILKNSPNSRPGSGHANPSIPPSPHSRPLPQGAVAPNSMPPPPPYQPHAPPPSPINTGRIFRLIGSSNPDIFLAHEELKRFLKLTPPGSSHSLYTRENLRRFERKIDEIKNVARDIVKPLTRNCLELDLRSLSDGGGGGLGYLTCMRCEEDELPWEI</sequence>
<feature type="region of interest" description="Disordered" evidence="2">
    <location>
        <begin position="453"/>
        <end position="511"/>
    </location>
</feature>
<keyword evidence="1" id="KW-0175">Coiled coil</keyword>
<dbReference type="Proteomes" id="UP000054466">
    <property type="component" value="Unassembled WGS sequence"/>
</dbReference>
<evidence type="ECO:0000256" key="2">
    <source>
        <dbReference type="SAM" id="MobiDB-lite"/>
    </source>
</evidence>
<feature type="compositionally biased region" description="Basic residues" evidence="2">
    <location>
        <begin position="54"/>
        <end position="64"/>
    </location>
</feature>